<gene>
    <name evidence="3" type="ORF">SAMN05421831_10781</name>
</gene>
<dbReference type="AlphaFoldDB" id="A0A1H6SWV8"/>
<dbReference type="RefSeq" id="WP_093309795.1">
    <property type="nucleotide sequence ID" value="NZ_FNYH01000007.1"/>
</dbReference>
<keyword evidence="4" id="KW-1185">Reference proteome</keyword>
<proteinExistence type="predicted"/>
<organism evidence="3 4">
    <name type="scientific">Allopseudospirillum japonicum</name>
    <dbReference type="NCBI Taxonomy" id="64971"/>
    <lineage>
        <taxon>Bacteria</taxon>
        <taxon>Pseudomonadati</taxon>
        <taxon>Pseudomonadota</taxon>
        <taxon>Gammaproteobacteria</taxon>
        <taxon>Oceanospirillales</taxon>
        <taxon>Oceanospirillaceae</taxon>
        <taxon>Allopseudospirillum</taxon>
    </lineage>
</organism>
<dbReference type="GO" id="GO:0016757">
    <property type="term" value="F:glycosyltransferase activity"/>
    <property type="evidence" value="ECO:0007669"/>
    <property type="project" value="UniProtKB-KW"/>
</dbReference>
<reference evidence="4" key="1">
    <citation type="submission" date="2016-10" db="EMBL/GenBank/DDBJ databases">
        <authorList>
            <person name="Varghese N."/>
            <person name="Submissions S."/>
        </authorList>
    </citation>
    <scope>NUCLEOTIDE SEQUENCE [LARGE SCALE GENOMIC DNA]</scope>
    <source>
        <strain evidence="4">DSM 7165</strain>
    </source>
</reference>
<protein>
    <submittedName>
        <fullName evidence="3">Alpha-1,3-rhamnosyl/mannosyltransferase</fullName>
    </submittedName>
</protein>
<dbReference type="Gene3D" id="3.40.50.2000">
    <property type="entry name" value="Glycogen Phosphorylase B"/>
    <property type="match status" value="2"/>
</dbReference>
<dbReference type="GO" id="GO:0009103">
    <property type="term" value="P:lipopolysaccharide biosynthetic process"/>
    <property type="evidence" value="ECO:0007669"/>
    <property type="project" value="TreeGrafter"/>
</dbReference>
<dbReference type="OrthoDB" id="9801609at2"/>
<evidence type="ECO:0000256" key="1">
    <source>
        <dbReference type="ARBA" id="ARBA00022679"/>
    </source>
</evidence>
<name>A0A1H6SWV8_9GAMM</name>
<feature type="domain" description="Glycosyl transferase family 1" evidence="2">
    <location>
        <begin position="225"/>
        <end position="378"/>
    </location>
</feature>
<keyword evidence="1 3" id="KW-0808">Transferase</keyword>
<evidence type="ECO:0000313" key="4">
    <source>
        <dbReference type="Proteomes" id="UP000242999"/>
    </source>
</evidence>
<dbReference type="Pfam" id="PF00534">
    <property type="entry name" value="Glycos_transf_1"/>
    <property type="match status" value="1"/>
</dbReference>
<dbReference type="CDD" id="cd03809">
    <property type="entry name" value="GT4_MtfB-like"/>
    <property type="match status" value="1"/>
</dbReference>
<keyword evidence="3" id="KW-0328">Glycosyltransferase</keyword>
<dbReference type="STRING" id="64971.SAMN05421831_10781"/>
<evidence type="ECO:0000313" key="3">
    <source>
        <dbReference type="EMBL" id="SEI68052.1"/>
    </source>
</evidence>
<dbReference type="Proteomes" id="UP000242999">
    <property type="component" value="Unassembled WGS sequence"/>
</dbReference>
<dbReference type="InterPro" id="IPR001296">
    <property type="entry name" value="Glyco_trans_1"/>
</dbReference>
<dbReference type="SUPFAM" id="SSF53756">
    <property type="entry name" value="UDP-Glycosyltransferase/glycogen phosphorylase"/>
    <property type="match status" value="1"/>
</dbReference>
<sequence>MPESMPSPLSTTKVIINLDPLMNPLTGIGHYTRELLAQVLAHPEIEGTHFKLSGFAGHRQYTQAQLADLVTATQAATSAGQRPGWQQQVRTWIKKIPGSQSSYQRWLAWQSQQALQKADLYWEPNFIPVSLTRPFVPVVYDLAYLRYPELIHPSNLQRLQQQLPQALQQARRVQTISEFTRQELIQAFDLPPEKIDIIYPAVSAAFQPLTPEARTAISARYALPKQYVLALGTLEPRKNLSHLVRAYQALPEALQHAYPLVIVGGKGWQDSHLLADIQALEARGRARRLGYVPQADLPQVLGAASVLAYVSCYEGFGMPILEAMASGVPVLTANTSAMPEVAAHAAHWVDPFSITEITQGLRGLLEDASARAQLRHAGLARAADFHWAQSAQALKESWQNALS</sequence>
<accession>A0A1H6SWV8</accession>
<evidence type="ECO:0000259" key="2">
    <source>
        <dbReference type="Pfam" id="PF00534"/>
    </source>
</evidence>
<dbReference type="PANTHER" id="PTHR46401:SF2">
    <property type="entry name" value="GLYCOSYLTRANSFERASE WBBK-RELATED"/>
    <property type="match status" value="1"/>
</dbReference>
<dbReference type="PANTHER" id="PTHR46401">
    <property type="entry name" value="GLYCOSYLTRANSFERASE WBBK-RELATED"/>
    <property type="match status" value="1"/>
</dbReference>
<dbReference type="EMBL" id="FNYH01000007">
    <property type="protein sequence ID" value="SEI68052.1"/>
    <property type="molecule type" value="Genomic_DNA"/>
</dbReference>
<dbReference type="FunFam" id="3.40.50.2000:FF:000119">
    <property type="entry name" value="Glycosyl transferase group 1"/>
    <property type="match status" value="1"/>
</dbReference>